<dbReference type="PANTHER" id="PTHR30175">
    <property type="entry name" value="PHOSPHOTRANSFERASE SYSTEM TRANSPORT PROTEIN"/>
    <property type="match status" value="1"/>
</dbReference>
<comment type="caution">
    <text evidence="15">The sequence shown here is derived from an EMBL/GenBank/DDBJ whole genome shotgun (WGS) entry which is preliminary data.</text>
</comment>
<feature type="transmembrane region" description="Helical" evidence="12">
    <location>
        <begin position="358"/>
        <end position="380"/>
    </location>
</feature>
<feature type="transmembrane region" description="Helical" evidence="12">
    <location>
        <begin position="328"/>
        <end position="346"/>
    </location>
</feature>
<dbReference type="InterPro" id="IPR050558">
    <property type="entry name" value="PTS_Sugar-Specific_Components"/>
</dbReference>
<feature type="transmembrane region" description="Helical" evidence="12">
    <location>
        <begin position="245"/>
        <end position="270"/>
    </location>
</feature>
<keyword evidence="10 12" id="KW-0472">Membrane</keyword>
<evidence type="ECO:0008006" key="17">
    <source>
        <dbReference type="Google" id="ProtNLM"/>
    </source>
</evidence>
<feature type="transmembrane region" description="Helical" evidence="12">
    <location>
        <begin position="386"/>
        <end position="419"/>
    </location>
</feature>
<evidence type="ECO:0000259" key="13">
    <source>
        <dbReference type="PROSITE" id="PS51098"/>
    </source>
</evidence>
<feature type="transmembrane region" description="Helical" evidence="12">
    <location>
        <begin position="143"/>
        <end position="163"/>
    </location>
</feature>
<evidence type="ECO:0000313" key="16">
    <source>
        <dbReference type="Proteomes" id="UP000641206"/>
    </source>
</evidence>
<keyword evidence="4" id="KW-0762">Sugar transport</keyword>
<dbReference type="PROSITE" id="PS51098">
    <property type="entry name" value="PTS_EIIB_TYPE_1"/>
    <property type="match status" value="1"/>
</dbReference>
<evidence type="ECO:0000256" key="4">
    <source>
        <dbReference type="ARBA" id="ARBA00022597"/>
    </source>
</evidence>
<dbReference type="Pfam" id="PF00367">
    <property type="entry name" value="PTS_EIIB"/>
    <property type="match status" value="1"/>
</dbReference>
<evidence type="ECO:0000256" key="12">
    <source>
        <dbReference type="SAM" id="Phobius"/>
    </source>
</evidence>
<dbReference type="RefSeq" id="WP_188732808.1">
    <property type="nucleotide sequence ID" value="NZ_BMLW01000001.1"/>
</dbReference>
<feature type="active site" description="Phosphocysteine intermediate; for EIIB activity" evidence="11">
    <location>
        <position position="26"/>
    </location>
</feature>
<name>A0ABQ2NMZ6_9BACI</name>
<protein>
    <recommendedName>
        <fullName evidence="17">PTS sugar transporter subunit IIA</fullName>
    </recommendedName>
</protein>
<evidence type="ECO:0000313" key="15">
    <source>
        <dbReference type="EMBL" id="GGP07439.1"/>
    </source>
</evidence>
<feature type="transmembrane region" description="Helical" evidence="12">
    <location>
        <begin position="213"/>
        <end position="233"/>
    </location>
</feature>
<feature type="domain" description="PTS EIIB type-1" evidence="13">
    <location>
        <begin position="4"/>
        <end position="87"/>
    </location>
</feature>
<dbReference type="PROSITE" id="PS01035">
    <property type="entry name" value="PTS_EIIB_TYPE_1_CYS"/>
    <property type="match status" value="1"/>
</dbReference>
<organism evidence="15 16">
    <name type="scientific">Oceanobacillus neutriphilus</name>
    <dbReference type="NCBI Taxonomy" id="531815"/>
    <lineage>
        <taxon>Bacteria</taxon>
        <taxon>Bacillati</taxon>
        <taxon>Bacillota</taxon>
        <taxon>Bacilli</taxon>
        <taxon>Bacillales</taxon>
        <taxon>Bacillaceae</taxon>
        <taxon>Oceanobacillus</taxon>
    </lineage>
</organism>
<dbReference type="SUPFAM" id="SSF55604">
    <property type="entry name" value="Glucose permease domain IIB"/>
    <property type="match status" value="1"/>
</dbReference>
<dbReference type="InterPro" id="IPR013013">
    <property type="entry name" value="PTS_EIIC_1"/>
</dbReference>
<keyword evidence="3" id="KW-1003">Cell membrane</keyword>
<dbReference type="InterPro" id="IPR018113">
    <property type="entry name" value="PTrfase_EIIB_Cys"/>
</dbReference>
<keyword evidence="16" id="KW-1185">Reference proteome</keyword>
<feature type="transmembrane region" description="Helical" evidence="12">
    <location>
        <begin position="170"/>
        <end position="188"/>
    </location>
</feature>
<dbReference type="Proteomes" id="UP000641206">
    <property type="component" value="Unassembled WGS sequence"/>
</dbReference>
<evidence type="ECO:0000259" key="14">
    <source>
        <dbReference type="PROSITE" id="PS51103"/>
    </source>
</evidence>
<dbReference type="CDD" id="cd00212">
    <property type="entry name" value="PTS_IIB_glc"/>
    <property type="match status" value="1"/>
</dbReference>
<proteinExistence type="predicted"/>
<keyword evidence="7 12" id="KW-0812">Transmembrane</keyword>
<dbReference type="InterPro" id="IPR001996">
    <property type="entry name" value="PTS_IIB_1"/>
</dbReference>
<evidence type="ECO:0000256" key="10">
    <source>
        <dbReference type="ARBA" id="ARBA00023136"/>
    </source>
</evidence>
<keyword evidence="5" id="KW-0808">Transferase</keyword>
<dbReference type="InterPro" id="IPR036878">
    <property type="entry name" value="Glu_permease_IIB"/>
</dbReference>
<dbReference type="PANTHER" id="PTHR30175:SF7">
    <property type="entry name" value="NEGATIVE REGULATOR OF SACY ACTIVITY"/>
    <property type="match status" value="1"/>
</dbReference>
<feature type="transmembrane region" description="Helical" evidence="12">
    <location>
        <begin position="431"/>
        <end position="450"/>
    </location>
</feature>
<dbReference type="InterPro" id="IPR003352">
    <property type="entry name" value="PTS_EIIC"/>
</dbReference>
<evidence type="ECO:0000256" key="11">
    <source>
        <dbReference type="PROSITE-ProRule" id="PRU00421"/>
    </source>
</evidence>
<dbReference type="Pfam" id="PF02378">
    <property type="entry name" value="PTS_EIIC"/>
    <property type="match status" value="1"/>
</dbReference>
<keyword evidence="6" id="KW-0598">Phosphotransferase system</keyword>
<evidence type="ECO:0000256" key="2">
    <source>
        <dbReference type="ARBA" id="ARBA00022448"/>
    </source>
</evidence>
<feature type="domain" description="PTS EIIC type-1" evidence="14">
    <location>
        <begin position="105"/>
        <end position="454"/>
    </location>
</feature>
<accession>A0ABQ2NMZ6</accession>
<keyword evidence="2" id="KW-0813">Transport</keyword>
<reference evidence="16" key="1">
    <citation type="journal article" date="2019" name="Int. J. Syst. Evol. Microbiol.">
        <title>The Global Catalogue of Microorganisms (GCM) 10K type strain sequencing project: providing services to taxonomists for standard genome sequencing and annotation.</title>
        <authorList>
            <consortium name="The Broad Institute Genomics Platform"/>
            <consortium name="The Broad Institute Genome Sequencing Center for Infectious Disease"/>
            <person name="Wu L."/>
            <person name="Ma J."/>
        </authorList>
    </citation>
    <scope>NUCLEOTIDE SEQUENCE [LARGE SCALE GENOMIC DNA]</scope>
    <source>
        <strain evidence="16">CGMCC 1.7693</strain>
    </source>
</reference>
<dbReference type="EMBL" id="BMLW01000001">
    <property type="protein sequence ID" value="GGP07439.1"/>
    <property type="molecule type" value="Genomic_DNA"/>
</dbReference>
<evidence type="ECO:0000256" key="6">
    <source>
        <dbReference type="ARBA" id="ARBA00022683"/>
    </source>
</evidence>
<evidence type="ECO:0000256" key="1">
    <source>
        <dbReference type="ARBA" id="ARBA00004651"/>
    </source>
</evidence>
<gene>
    <name evidence="15" type="ORF">GCM10011346_03430</name>
</gene>
<evidence type="ECO:0000256" key="9">
    <source>
        <dbReference type="ARBA" id="ARBA00022989"/>
    </source>
</evidence>
<keyword evidence="8" id="KW-0418">Kinase</keyword>
<dbReference type="PROSITE" id="PS51103">
    <property type="entry name" value="PTS_EIIC_TYPE_1"/>
    <property type="match status" value="1"/>
</dbReference>
<keyword evidence="9 12" id="KW-1133">Transmembrane helix</keyword>
<sequence>MNDKAVAKQIIENIGGKENIRAVNHCSTRLRLTLEDNSKINEDAIENIDGVKGQFFSGQQYQIILGTGFVNRIYNIVTGDTINDSDNNSGDDLYANMSLPKKLSRILGDVFIPVIPVLVATGLFSGLINLLKAFEVPMDENMLAIATILMKTAFNFLPVLIAWSAIKNFGGSPVIGIVLGLMLVAPQLPNPNDVINGDAAPIVFEIFGFDLNIVGYQGSVLPALVIAIIAAKVEKFLRAKVSDVLDLIVTPFVTLLISGLLGLFVVGPLLHFVESGVLNAAKIFLELPFGIGGLIIGGTQQAIVVTGVHHIFLALETNLLATTGFNPFNAMITGGIMAQAAAALTVGIKTKNKKKRGLYMSSSLPAFLGITEPAIFGVNLKFGTPFLFALCGGAASGLVAGMLHAAGTGMGVAALPGIVTYMYSSSAIVDYFIIHLVAIAVSSGLTYFFFKAEE</sequence>
<evidence type="ECO:0000256" key="8">
    <source>
        <dbReference type="ARBA" id="ARBA00022777"/>
    </source>
</evidence>
<evidence type="ECO:0000256" key="5">
    <source>
        <dbReference type="ARBA" id="ARBA00022679"/>
    </source>
</evidence>
<comment type="subcellular location">
    <subcellularLocation>
        <location evidence="1">Cell membrane</location>
        <topology evidence="1">Multi-pass membrane protein</topology>
    </subcellularLocation>
</comment>
<dbReference type="Gene3D" id="3.30.1360.60">
    <property type="entry name" value="Glucose permease domain IIB"/>
    <property type="match status" value="1"/>
</dbReference>
<evidence type="ECO:0000256" key="7">
    <source>
        <dbReference type="ARBA" id="ARBA00022692"/>
    </source>
</evidence>
<feature type="transmembrane region" description="Helical" evidence="12">
    <location>
        <begin position="106"/>
        <end position="131"/>
    </location>
</feature>
<evidence type="ECO:0000256" key="3">
    <source>
        <dbReference type="ARBA" id="ARBA00022475"/>
    </source>
</evidence>